<feature type="region of interest" description="Disordered" evidence="2">
    <location>
        <begin position="1"/>
        <end position="41"/>
    </location>
</feature>
<organism evidence="4 5">
    <name type="scientific">Citricoccus nitrophenolicus</name>
    <dbReference type="NCBI Taxonomy" id="863575"/>
    <lineage>
        <taxon>Bacteria</taxon>
        <taxon>Bacillati</taxon>
        <taxon>Actinomycetota</taxon>
        <taxon>Actinomycetes</taxon>
        <taxon>Micrococcales</taxon>
        <taxon>Micrococcaceae</taxon>
        <taxon>Citricoccus</taxon>
    </lineage>
</organism>
<accession>A0ABV0IEL0</accession>
<dbReference type="InterPro" id="IPR022935">
    <property type="entry name" value="ClpS"/>
</dbReference>
<gene>
    <name evidence="1 4" type="primary">clpS</name>
    <name evidence="4" type="ORF">ABDK96_02795</name>
</gene>
<evidence type="ECO:0000259" key="3">
    <source>
        <dbReference type="Pfam" id="PF02617"/>
    </source>
</evidence>
<dbReference type="GO" id="GO:0006508">
    <property type="term" value="P:proteolysis"/>
    <property type="evidence" value="ECO:0007669"/>
    <property type="project" value="UniProtKB-KW"/>
</dbReference>
<dbReference type="RefSeq" id="WP_309808924.1">
    <property type="nucleotide sequence ID" value="NZ_JBDXMX010000001.1"/>
</dbReference>
<proteinExistence type="inferred from homology"/>
<evidence type="ECO:0000256" key="2">
    <source>
        <dbReference type="SAM" id="MobiDB-lite"/>
    </source>
</evidence>
<comment type="caution">
    <text evidence="4">The sequence shown here is derived from an EMBL/GenBank/DDBJ whole genome shotgun (WGS) entry which is preliminary data.</text>
</comment>
<name>A0ABV0IEL0_9MICC</name>
<reference evidence="4 5" key="1">
    <citation type="submission" date="2024-05" db="EMBL/GenBank/DDBJ databases">
        <authorList>
            <person name="Yi C."/>
        </authorList>
    </citation>
    <scope>NUCLEOTIDE SEQUENCE [LARGE SCALE GENOMIC DNA]</scope>
    <source>
        <strain evidence="4 5">XS13</strain>
    </source>
</reference>
<comment type="function">
    <text evidence="1">Involved in the modulation of the specificity of the ClpAP-mediated ATP-dependent protein degradation.</text>
</comment>
<sequence length="125" mass="13476">MFLTIESRHVPGQAPGAPGGGTGTGTDVLEREETAAGTDARTAADRPWQVIVWNDPVNLMSYVSYVFRSYFGFSRSKADALMLQVHQDGKAIVASGGREEAERHVQAMHGYGLWATLQHSQGEGA</sequence>
<evidence type="ECO:0000256" key="1">
    <source>
        <dbReference type="HAMAP-Rule" id="MF_00302"/>
    </source>
</evidence>
<dbReference type="SUPFAM" id="SSF54736">
    <property type="entry name" value="ClpS-like"/>
    <property type="match status" value="1"/>
</dbReference>
<dbReference type="PANTHER" id="PTHR33473:SF19">
    <property type="entry name" value="ATP-DEPENDENT CLP PROTEASE ADAPTER PROTEIN CLPS"/>
    <property type="match status" value="1"/>
</dbReference>
<evidence type="ECO:0000313" key="5">
    <source>
        <dbReference type="Proteomes" id="UP001484097"/>
    </source>
</evidence>
<feature type="domain" description="Adaptor protein ClpS core" evidence="3">
    <location>
        <begin position="45"/>
        <end position="116"/>
    </location>
</feature>
<dbReference type="EMBL" id="JBDXMX010000001">
    <property type="protein sequence ID" value="MEO9246603.1"/>
    <property type="molecule type" value="Genomic_DNA"/>
</dbReference>
<dbReference type="InterPro" id="IPR003769">
    <property type="entry name" value="ClpS_core"/>
</dbReference>
<dbReference type="Gene3D" id="3.30.1390.10">
    <property type="match status" value="1"/>
</dbReference>
<dbReference type="NCBIfam" id="NF000668">
    <property type="entry name" value="PRK00033.1-1"/>
    <property type="match status" value="1"/>
</dbReference>
<dbReference type="GO" id="GO:0008233">
    <property type="term" value="F:peptidase activity"/>
    <property type="evidence" value="ECO:0007669"/>
    <property type="project" value="UniProtKB-KW"/>
</dbReference>
<evidence type="ECO:0000313" key="4">
    <source>
        <dbReference type="EMBL" id="MEO9246603.1"/>
    </source>
</evidence>
<keyword evidence="4" id="KW-0378">Hydrolase</keyword>
<dbReference type="Pfam" id="PF02617">
    <property type="entry name" value="ClpS"/>
    <property type="match status" value="1"/>
</dbReference>
<comment type="subunit">
    <text evidence="1">Binds to the N-terminal domain of the chaperone ClpA.</text>
</comment>
<keyword evidence="5" id="KW-1185">Reference proteome</keyword>
<dbReference type="InterPro" id="IPR014719">
    <property type="entry name" value="Ribosomal_bL12_C/ClpS-like"/>
</dbReference>
<keyword evidence="4" id="KW-0645">Protease</keyword>
<protein>
    <recommendedName>
        <fullName evidence="1">ATP-dependent Clp protease adapter protein ClpS</fullName>
    </recommendedName>
</protein>
<dbReference type="PANTHER" id="PTHR33473">
    <property type="entry name" value="ATP-DEPENDENT CLP PROTEASE ADAPTER PROTEIN CLPS1, CHLOROPLASTIC"/>
    <property type="match status" value="1"/>
</dbReference>
<dbReference type="HAMAP" id="MF_00302">
    <property type="entry name" value="ClpS"/>
    <property type="match status" value="1"/>
</dbReference>
<dbReference type="Proteomes" id="UP001484097">
    <property type="component" value="Unassembled WGS sequence"/>
</dbReference>
<comment type="similarity">
    <text evidence="1">Belongs to the ClpS family.</text>
</comment>